<reference evidence="2" key="1">
    <citation type="submission" date="2020-05" db="UniProtKB">
        <authorList>
            <consortium name="EnsemblMetazoa"/>
        </authorList>
    </citation>
    <scope>IDENTIFICATION</scope>
    <source>
        <strain evidence="2">TTRI</strain>
    </source>
</reference>
<evidence type="ECO:0000313" key="2">
    <source>
        <dbReference type="EnsemblMetazoa" id="GAUT039337-PA"/>
    </source>
</evidence>
<keyword evidence="3" id="KW-1185">Reference proteome</keyword>
<evidence type="ECO:0000313" key="3">
    <source>
        <dbReference type="Proteomes" id="UP000078200"/>
    </source>
</evidence>
<sequence length="115" mass="13034">MNGFDMISERRLYGWLGIGHGLGPLFRSIYVIIGFAVLCYHNGLGFTQAQQDSTRHIETAETGIASIKSGMKKPNKTIDTVPNPYKRDWLLQGLLMWIITKVGMLELFFRLEENG</sequence>
<protein>
    <submittedName>
        <fullName evidence="2">Uncharacterized protein</fullName>
    </submittedName>
</protein>
<dbReference type="EnsemblMetazoa" id="GAUT039337-RA">
    <property type="protein sequence ID" value="GAUT039337-PA"/>
    <property type="gene ID" value="GAUT039337"/>
</dbReference>
<dbReference type="Proteomes" id="UP000078200">
    <property type="component" value="Unassembled WGS sequence"/>
</dbReference>
<dbReference type="VEuPathDB" id="VectorBase:GAUT039337"/>
<feature type="transmembrane region" description="Helical" evidence="1">
    <location>
        <begin position="89"/>
        <end position="109"/>
    </location>
</feature>
<proteinExistence type="predicted"/>
<keyword evidence="1" id="KW-0472">Membrane</keyword>
<feature type="transmembrane region" description="Helical" evidence="1">
    <location>
        <begin position="12"/>
        <end position="38"/>
    </location>
</feature>
<keyword evidence="1" id="KW-1133">Transmembrane helix</keyword>
<accession>A0A1A9VJF3</accession>
<organism evidence="2 3">
    <name type="scientific">Glossina austeni</name>
    <name type="common">Savannah tsetse fly</name>
    <dbReference type="NCBI Taxonomy" id="7395"/>
    <lineage>
        <taxon>Eukaryota</taxon>
        <taxon>Metazoa</taxon>
        <taxon>Ecdysozoa</taxon>
        <taxon>Arthropoda</taxon>
        <taxon>Hexapoda</taxon>
        <taxon>Insecta</taxon>
        <taxon>Pterygota</taxon>
        <taxon>Neoptera</taxon>
        <taxon>Endopterygota</taxon>
        <taxon>Diptera</taxon>
        <taxon>Brachycera</taxon>
        <taxon>Muscomorpha</taxon>
        <taxon>Hippoboscoidea</taxon>
        <taxon>Glossinidae</taxon>
        <taxon>Glossina</taxon>
    </lineage>
</organism>
<name>A0A1A9VJF3_GLOAU</name>
<dbReference type="AlphaFoldDB" id="A0A1A9VJF3"/>
<keyword evidence="1" id="KW-0812">Transmembrane</keyword>
<evidence type="ECO:0000256" key="1">
    <source>
        <dbReference type="SAM" id="Phobius"/>
    </source>
</evidence>